<keyword evidence="1" id="KW-0472">Membrane</keyword>
<dbReference type="SUPFAM" id="SSF53448">
    <property type="entry name" value="Nucleotide-diphospho-sugar transferases"/>
    <property type="match status" value="1"/>
</dbReference>
<evidence type="ECO:0000313" key="4">
    <source>
        <dbReference type="Proteomes" id="UP000231371"/>
    </source>
</evidence>
<dbReference type="PANTHER" id="PTHR43630:SF2">
    <property type="entry name" value="GLYCOSYLTRANSFERASE"/>
    <property type="match status" value="1"/>
</dbReference>
<feature type="transmembrane region" description="Helical" evidence="1">
    <location>
        <begin position="210"/>
        <end position="236"/>
    </location>
</feature>
<organism evidence="3 4">
    <name type="scientific">Candidatus Shapirobacteria bacterium CG11_big_fil_rev_8_21_14_0_20_40_12</name>
    <dbReference type="NCBI Taxonomy" id="1974889"/>
    <lineage>
        <taxon>Bacteria</taxon>
        <taxon>Candidatus Shapironibacteriota</taxon>
    </lineage>
</organism>
<keyword evidence="1" id="KW-1133">Transmembrane helix</keyword>
<dbReference type="Pfam" id="PF00535">
    <property type="entry name" value="Glycos_transf_2"/>
    <property type="match status" value="1"/>
</dbReference>
<accession>A0A2H0KFI2</accession>
<evidence type="ECO:0000259" key="2">
    <source>
        <dbReference type="Pfam" id="PF00535"/>
    </source>
</evidence>
<dbReference type="Gene3D" id="3.90.550.10">
    <property type="entry name" value="Spore Coat Polysaccharide Biosynthesis Protein SpsA, Chain A"/>
    <property type="match status" value="1"/>
</dbReference>
<reference evidence="3 4" key="1">
    <citation type="submission" date="2017-09" db="EMBL/GenBank/DDBJ databases">
        <title>Depth-based differentiation of microbial function through sediment-hosted aquifers and enrichment of novel symbionts in the deep terrestrial subsurface.</title>
        <authorList>
            <person name="Probst A.J."/>
            <person name="Ladd B."/>
            <person name="Jarett J.K."/>
            <person name="Geller-Mcgrath D.E."/>
            <person name="Sieber C.M."/>
            <person name="Emerson J.B."/>
            <person name="Anantharaman K."/>
            <person name="Thomas B.C."/>
            <person name="Malmstrom R."/>
            <person name="Stieglmeier M."/>
            <person name="Klingl A."/>
            <person name="Woyke T."/>
            <person name="Ryan C.M."/>
            <person name="Banfield J.F."/>
        </authorList>
    </citation>
    <scope>NUCLEOTIDE SEQUENCE [LARGE SCALE GENOMIC DNA]</scope>
    <source>
        <strain evidence="3">CG11_big_fil_rev_8_21_14_0_20_40_12</strain>
    </source>
</reference>
<name>A0A2H0KFI2_9BACT</name>
<evidence type="ECO:0000256" key="1">
    <source>
        <dbReference type="SAM" id="Phobius"/>
    </source>
</evidence>
<dbReference type="AlphaFoldDB" id="A0A2H0KFI2"/>
<sequence>MISVIVLAKNEEENIKRCLKSVSWADEVLVIDDNSIDKTVKIAKSFGAKVVNHSLEADFSRQRNFAVSRAKNDWVFFLDADEEVSLELKDEILKSLSQHPQKTSAFYFKREDFFMGKWQNFGETGNIKILRLARKGSGKWEGKVDEIWKITGGCQIFKNPLKHYSHPNLSQFLESINYRSTLNSQVFFERGEKLNFFEWLKPFLKFMQNYFIRLGFLDGVSGFVFAVLMSMHSFMVRAKLYLLWRKK</sequence>
<proteinExistence type="predicted"/>
<comment type="caution">
    <text evidence="3">The sequence shown here is derived from an EMBL/GenBank/DDBJ whole genome shotgun (WGS) entry which is preliminary data.</text>
</comment>
<gene>
    <name evidence="3" type="ORF">COV89_02780</name>
</gene>
<dbReference type="CDD" id="cd02511">
    <property type="entry name" value="Beta4Glucosyltransferase"/>
    <property type="match status" value="1"/>
</dbReference>
<protein>
    <recommendedName>
        <fullName evidence="2">Glycosyltransferase 2-like domain-containing protein</fullName>
    </recommendedName>
</protein>
<evidence type="ECO:0000313" key="3">
    <source>
        <dbReference type="EMBL" id="PIQ70006.1"/>
    </source>
</evidence>
<dbReference type="InterPro" id="IPR001173">
    <property type="entry name" value="Glyco_trans_2-like"/>
</dbReference>
<dbReference type="EMBL" id="PCVI01000046">
    <property type="protein sequence ID" value="PIQ70006.1"/>
    <property type="molecule type" value="Genomic_DNA"/>
</dbReference>
<keyword evidence="1" id="KW-0812">Transmembrane</keyword>
<dbReference type="InterPro" id="IPR029044">
    <property type="entry name" value="Nucleotide-diphossugar_trans"/>
</dbReference>
<dbReference type="PANTHER" id="PTHR43630">
    <property type="entry name" value="POLY-BETA-1,6-N-ACETYL-D-GLUCOSAMINE SYNTHASE"/>
    <property type="match status" value="1"/>
</dbReference>
<feature type="domain" description="Glycosyltransferase 2-like" evidence="2">
    <location>
        <begin position="3"/>
        <end position="101"/>
    </location>
</feature>
<dbReference type="Proteomes" id="UP000231371">
    <property type="component" value="Unassembled WGS sequence"/>
</dbReference>